<feature type="compositionally biased region" description="Low complexity" evidence="1">
    <location>
        <begin position="191"/>
        <end position="203"/>
    </location>
</feature>
<dbReference type="SUPFAM" id="SSF54928">
    <property type="entry name" value="RNA-binding domain, RBD"/>
    <property type="match status" value="1"/>
</dbReference>
<dbReference type="InterPro" id="IPR035979">
    <property type="entry name" value="RBD_domain_sf"/>
</dbReference>
<dbReference type="Pfam" id="PF00076">
    <property type="entry name" value="RRM_1"/>
    <property type="match status" value="1"/>
</dbReference>
<gene>
    <name evidence="3" type="ORF">DdX_15344</name>
</gene>
<feature type="region of interest" description="Disordered" evidence="1">
    <location>
        <begin position="275"/>
        <end position="294"/>
    </location>
</feature>
<feature type="compositionally biased region" description="Polar residues" evidence="1">
    <location>
        <begin position="544"/>
        <end position="553"/>
    </location>
</feature>
<protein>
    <recommendedName>
        <fullName evidence="2">RRM domain-containing protein</fullName>
    </recommendedName>
</protein>
<dbReference type="Proteomes" id="UP001201812">
    <property type="component" value="Unassembled WGS sequence"/>
</dbReference>
<sequence length="564" mass="64001">MNLECHVCAGNKIGTSFYSLDDIQAHVFRDHHHGSLDVFKFVCHKCEFKFATDYRLLRHEQTCGRETRSDEDMERIHYKLQMYELLEVTIKYNITKHQISGARPANHSNTKTRETREAPQVQCQTESLGMKRIKSEIPESLENTVSNSRQKNSQRNGSGATTGARLSVITNKSTTSTGNLRTVKTEVQDRNSSNNSTTTTQSNVKTKPENVDASEIEVLGIVEKRKRKAASNSAEHISQRSEGNAQQNVMSDGSSGLRLIEETKKKRVSEESVRNLRETHQETSNVQPRIDDGTPLWKQYLRGSANVDERQIPRYNSTRDKEERMATYSSTPAKLTNRIHVNGPCLYPMEENPKGCQKQELKAYFSQFGKIISVSGKTYKKSTVTFENCDSVARCLLKRNHQIGGHEFVIWETTPSRSVRKKLVANQEENWSSESASVPNNQIQLPPELTNRIFVTGPLLRPQELDPKAFQKEEFRRYFGQFGKIIVVCYSLPKLEGKVAFENWLSAMICIEQGTHTICGQDFVVRPETPTPSMQDKIRAHLSQNMHGPSSENVTEDTNRAPGL</sequence>
<feature type="domain" description="RRM" evidence="2">
    <location>
        <begin position="338"/>
        <end position="411"/>
    </location>
</feature>
<dbReference type="InterPro" id="IPR012677">
    <property type="entry name" value="Nucleotide-bd_a/b_plait_sf"/>
</dbReference>
<reference evidence="3" key="1">
    <citation type="submission" date="2022-01" db="EMBL/GenBank/DDBJ databases">
        <title>Genome Sequence Resource for Two Populations of Ditylenchus destructor, the Migratory Endoparasitic Phytonematode.</title>
        <authorList>
            <person name="Zhang H."/>
            <person name="Lin R."/>
            <person name="Xie B."/>
        </authorList>
    </citation>
    <scope>NUCLEOTIDE SEQUENCE</scope>
    <source>
        <strain evidence="3">BazhouSP</strain>
    </source>
</reference>
<dbReference type="InterPro" id="IPR000504">
    <property type="entry name" value="RRM_dom"/>
</dbReference>
<comment type="caution">
    <text evidence="3">The sequence shown here is derived from an EMBL/GenBank/DDBJ whole genome shotgun (WGS) entry which is preliminary data.</text>
</comment>
<accession>A0AAD4MVG7</accession>
<keyword evidence="4" id="KW-1185">Reference proteome</keyword>
<dbReference type="EMBL" id="JAKKPZ010000095">
    <property type="protein sequence ID" value="KAI1702665.1"/>
    <property type="molecule type" value="Genomic_DNA"/>
</dbReference>
<evidence type="ECO:0000259" key="2">
    <source>
        <dbReference type="SMART" id="SM00360"/>
    </source>
</evidence>
<feature type="compositionally biased region" description="Polar residues" evidence="1">
    <location>
        <begin position="230"/>
        <end position="253"/>
    </location>
</feature>
<name>A0AAD4MVG7_9BILA</name>
<organism evidence="3 4">
    <name type="scientific">Ditylenchus destructor</name>
    <dbReference type="NCBI Taxonomy" id="166010"/>
    <lineage>
        <taxon>Eukaryota</taxon>
        <taxon>Metazoa</taxon>
        <taxon>Ecdysozoa</taxon>
        <taxon>Nematoda</taxon>
        <taxon>Chromadorea</taxon>
        <taxon>Rhabditida</taxon>
        <taxon>Tylenchina</taxon>
        <taxon>Tylenchomorpha</taxon>
        <taxon>Sphaerularioidea</taxon>
        <taxon>Anguinidae</taxon>
        <taxon>Anguininae</taxon>
        <taxon>Ditylenchus</taxon>
    </lineage>
</organism>
<feature type="compositionally biased region" description="Polar residues" evidence="1">
    <location>
        <begin position="141"/>
        <end position="161"/>
    </location>
</feature>
<feature type="region of interest" description="Disordered" evidence="1">
    <location>
        <begin position="99"/>
        <end position="208"/>
    </location>
</feature>
<evidence type="ECO:0000313" key="3">
    <source>
        <dbReference type="EMBL" id="KAI1702665.1"/>
    </source>
</evidence>
<feature type="compositionally biased region" description="Polar residues" evidence="1">
    <location>
        <begin position="168"/>
        <end position="182"/>
    </location>
</feature>
<feature type="domain" description="RRM" evidence="2">
    <location>
        <begin position="452"/>
        <end position="526"/>
    </location>
</feature>
<feature type="region of interest" description="Disordered" evidence="1">
    <location>
        <begin position="544"/>
        <end position="564"/>
    </location>
</feature>
<dbReference type="AlphaFoldDB" id="A0AAD4MVG7"/>
<proteinExistence type="predicted"/>
<dbReference type="SMART" id="SM00360">
    <property type="entry name" value="RRM"/>
    <property type="match status" value="2"/>
</dbReference>
<dbReference type="GO" id="GO:0003723">
    <property type="term" value="F:RNA binding"/>
    <property type="evidence" value="ECO:0007669"/>
    <property type="project" value="InterPro"/>
</dbReference>
<dbReference type="Gene3D" id="3.30.70.330">
    <property type="match status" value="1"/>
</dbReference>
<evidence type="ECO:0000313" key="4">
    <source>
        <dbReference type="Proteomes" id="UP001201812"/>
    </source>
</evidence>
<evidence type="ECO:0000256" key="1">
    <source>
        <dbReference type="SAM" id="MobiDB-lite"/>
    </source>
</evidence>
<feature type="region of interest" description="Disordered" evidence="1">
    <location>
        <begin position="229"/>
        <end position="253"/>
    </location>
</feature>